<feature type="domain" description="ABC transporter" evidence="5">
    <location>
        <begin position="53"/>
        <end position="301"/>
    </location>
</feature>
<evidence type="ECO:0000313" key="7">
    <source>
        <dbReference type="Proteomes" id="UP000611554"/>
    </source>
</evidence>
<dbReference type="Gene3D" id="3.40.50.300">
    <property type="entry name" value="P-loop containing nucleotide triphosphate hydrolases"/>
    <property type="match status" value="1"/>
</dbReference>
<dbReference type="SUPFAM" id="SSF52540">
    <property type="entry name" value="P-loop containing nucleoside triphosphate hydrolases"/>
    <property type="match status" value="1"/>
</dbReference>
<dbReference type="InterPro" id="IPR003439">
    <property type="entry name" value="ABC_transporter-like_ATP-bd"/>
</dbReference>
<dbReference type="CDD" id="cd03219">
    <property type="entry name" value="ABC_Mj1267_LivG_branched"/>
    <property type="match status" value="1"/>
</dbReference>
<dbReference type="SMART" id="SM00382">
    <property type="entry name" value="AAA"/>
    <property type="match status" value="1"/>
</dbReference>
<evidence type="ECO:0000313" key="6">
    <source>
        <dbReference type="EMBL" id="GGQ28427.1"/>
    </source>
</evidence>
<evidence type="ECO:0000256" key="1">
    <source>
        <dbReference type="ARBA" id="ARBA00022448"/>
    </source>
</evidence>
<dbReference type="Pfam" id="PF00005">
    <property type="entry name" value="ABC_tran"/>
    <property type="match status" value="1"/>
</dbReference>
<organism evidence="6 7">
    <name type="scientific">Streptosporangium pseudovulgare</name>
    <dbReference type="NCBI Taxonomy" id="35765"/>
    <lineage>
        <taxon>Bacteria</taxon>
        <taxon>Bacillati</taxon>
        <taxon>Actinomycetota</taxon>
        <taxon>Actinomycetes</taxon>
        <taxon>Streptosporangiales</taxon>
        <taxon>Streptosporangiaceae</taxon>
        <taxon>Streptosporangium</taxon>
    </lineage>
</organism>
<dbReference type="InterPro" id="IPR032823">
    <property type="entry name" value="BCA_ABC_TP_C"/>
</dbReference>
<feature type="region of interest" description="Disordered" evidence="4">
    <location>
        <begin position="1"/>
        <end position="52"/>
    </location>
</feature>
<feature type="region of interest" description="Disordered" evidence="4">
    <location>
        <begin position="299"/>
        <end position="326"/>
    </location>
</feature>
<keyword evidence="2" id="KW-0547">Nucleotide-binding</keyword>
<protein>
    <submittedName>
        <fullName evidence="6">ABC transporter ATP-binding protein</fullName>
    </submittedName>
</protein>
<evidence type="ECO:0000256" key="3">
    <source>
        <dbReference type="ARBA" id="ARBA00022840"/>
    </source>
</evidence>
<proteinExistence type="predicted"/>
<dbReference type="Proteomes" id="UP000611554">
    <property type="component" value="Unassembled WGS sequence"/>
</dbReference>
<dbReference type="GO" id="GO:0005524">
    <property type="term" value="F:ATP binding"/>
    <property type="evidence" value="ECO:0007669"/>
    <property type="project" value="UniProtKB-KW"/>
</dbReference>
<dbReference type="PANTHER" id="PTHR45772">
    <property type="entry name" value="CONSERVED COMPONENT OF ABC TRANSPORTER FOR NATURAL AMINO ACIDS-RELATED"/>
    <property type="match status" value="1"/>
</dbReference>
<evidence type="ECO:0000256" key="2">
    <source>
        <dbReference type="ARBA" id="ARBA00022741"/>
    </source>
</evidence>
<dbReference type="InterPro" id="IPR051120">
    <property type="entry name" value="ABC_AA/LPS_Transport"/>
</dbReference>
<dbReference type="InterPro" id="IPR003593">
    <property type="entry name" value="AAA+_ATPase"/>
</dbReference>
<dbReference type="PANTHER" id="PTHR45772:SF1">
    <property type="entry name" value="ABC TRANSPORTER ATP-BINDING PROTEIN"/>
    <property type="match status" value="1"/>
</dbReference>
<gene>
    <name evidence="6" type="ORF">GCM10010140_68320</name>
</gene>
<evidence type="ECO:0000259" key="5">
    <source>
        <dbReference type="PROSITE" id="PS50893"/>
    </source>
</evidence>
<sequence length="326" mass="33793">MSETYQPDGTALPTGARSSHAETPAETHAGAPGSHGGAGGSGGRGDGGPPARLTVRDLTVRFAGLTALDAVGFTVEPGSVHAVIGPNGAGKSTCFNVLSGVYRATSGSVRFGDAELTVLPPHRIAALGVARTFQNIALSPRLPVRDNLMLGRHRLTRAGFLSCGLRLPSARREAARHGERVEEIAAFVGLTGLLATPVGLLPYGVQKRVELARALCMEPRLLLLDEPVAGMTGGERRDMAGLIAAVRESLGISILLVEHDMGMVMRLADTVTVLDFGRRIAHGPPEEVQSDPGVVRAYLGTAGPDETADRNGTVDLPGEADGEGAP</sequence>
<dbReference type="PROSITE" id="PS50893">
    <property type="entry name" value="ABC_TRANSPORTER_2"/>
    <property type="match status" value="1"/>
</dbReference>
<reference evidence="7" key="1">
    <citation type="journal article" date="2019" name="Int. J. Syst. Evol. Microbiol.">
        <title>The Global Catalogue of Microorganisms (GCM) 10K type strain sequencing project: providing services to taxonomists for standard genome sequencing and annotation.</title>
        <authorList>
            <consortium name="The Broad Institute Genomics Platform"/>
            <consortium name="The Broad Institute Genome Sequencing Center for Infectious Disease"/>
            <person name="Wu L."/>
            <person name="Ma J."/>
        </authorList>
    </citation>
    <scope>NUCLEOTIDE SEQUENCE [LARGE SCALE GENOMIC DNA]</scope>
    <source>
        <strain evidence="7">JCM 3115</strain>
    </source>
</reference>
<dbReference type="InterPro" id="IPR027417">
    <property type="entry name" value="P-loop_NTPase"/>
</dbReference>
<dbReference type="Pfam" id="PF12399">
    <property type="entry name" value="BCA_ABC_TP_C"/>
    <property type="match status" value="1"/>
</dbReference>
<evidence type="ECO:0000256" key="4">
    <source>
        <dbReference type="SAM" id="MobiDB-lite"/>
    </source>
</evidence>
<dbReference type="EMBL" id="BMQJ01000024">
    <property type="protein sequence ID" value="GGQ28427.1"/>
    <property type="molecule type" value="Genomic_DNA"/>
</dbReference>
<dbReference type="RefSeq" id="WP_189250550.1">
    <property type="nucleotide sequence ID" value="NZ_BMQJ01000024.1"/>
</dbReference>
<comment type="caution">
    <text evidence="6">The sequence shown here is derived from an EMBL/GenBank/DDBJ whole genome shotgun (WGS) entry which is preliminary data.</text>
</comment>
<name>A0ABQ2RI95_9ACTN</name>
<keyword evidence="7" id="KW-1185">Reference proteome</keyword>
<feature type="compositionally biased region" description="Gly residues" evidence="4">
    <location>
        <begin position="33"/>
        <end position="48"/>
    </location>
</feature>
<keyword evidence="1" id="KW-0813">Transport</keyword>
<accession>A0ABQ2RI95</accession>
<keyword evidence="3 6" id="KW-0067">ATP-binding</keyword>